<evidence type="ECO:0000313" key="2">
    <source>
        <dbReference type="EMBL" id="GGY98826.1"/>
    </source>
</evidence>
<comment type="caution">
    <text evidence="2">The sequence shown here is derived from an EMBL/GenBank/DDBJ whole genome shotgun (WGS) entry which is preliminary data.</text>
</comment>
<accession>A0A918UF69</accession>
<sequence>MKIPMSGTYSAGRTDEKWDVLLSAHAIVLGPPASAGSVSGTVPAHRPHFAESTGRRWVVQAWRGRTREHRGERLEPYEVPLLVEISGGDQHPERLNQYSEHREKTRRTS</sequence>
<reference evidence="2" key="1">
    <citation type="journal article" date="2014" name="Int. J. Syst. Evol. Microbiol.">
        <title>Complete genome sequence of Corynebacterium casei LMG S-19264T (=DSM 44701T), isolated from a smear-ripened cheese.</title>
        <authorList>
            <consortium name="US DOE Joint Genome Institute (JGI-PGF)"/>
            <person name="Walter F."/>
            <person name="Albersmeier A."/>
            <person name="Kalinowski J."/>
            <person name="Ruckert C."/>
        </authorList>
    </citation>
    <scope>NUCLEOTIDE SEQUENCE</scope>
    <source>
        <strain evidence="2">JCM 4815</strain>
    </source>
</reference>
<protein>
    <submittedName>
        <fullName evidence="2">Uncharacterized protein</fullName>
    </submittedName>
</protein>
<name>A0A918UF69_9ACTN</name>
<keyword evidence="3" id="KW-1185">Reference proteome</keyword>
<evidence type="ECO:0000256" key="1">
    <source>
        <dbReference type="SAM" id="MobiDB-lite"/>
    </source>
</evidence>
<proteinExistence type="predicted"/>
<gene>
    <name evidence="2" type="ORF">GCM10010365_16870</name>
</gene>
<dbReference type="EMBL" id="BMVW01000002">
    <property type="protein sequence ID" value="GGY98826.1"/>
    <property type="molecule type" value="Genomic_DNA"/>
</dbReference>
<evidence type="ECO:0000313" key="3">
    <source>
        <dbReference type="Proteomes" id="UP000622166"/>
    </source>
</evidence>
<dbReference type="AlphaFoldDB" id="A0A918UF69"/>
<reference evidence="2" key="2">
    <citation type="submission" date="2020-09" db="EMBL/GenBank/DDBJ databases">
        <authorList>
            <person name="Sun Q."/>
            <person name="Ohkuma M."/>
        </authorList>
    </citation>
    <scope>NUCLEOTIDE SEQUENCE</scope>
    <source>
        <strain evidence="2">JCM 4815</strain>
    </source>
</reference>
<organism evidence="2 3">
    <name type="scientific">Streptomyces poonensis</name>
    <dbReference type="NCBI Taxonomy" id="68255"/>
    <lineage>
        <taxon>Bacteria</taxon>
        <taxon>Bacillati</taxon>
        <taxon>Actinomycetota</taxon>
        <taxon>Actinomycetes</taxon>
        <taxon>Kitasatosporales</taxon>
        <taxon>Streptomycetaceae</taxon>
        <taxon>Streptomyces</taxon>
    </lineage>
</organism>
<feature type="region of interest" description="Disordered" evidence="1">
    <location>
        <begin position="86"/>
        <end position="109"/>
    </location>
</feature>
<feature type="compositionally biased region" description="Basic and acidic residues" evidence="1">
    <location>
        <begin position="90"/>
        <end position="103"/>
    </location>
</feature>
<dbReference type="Proteomes" id="UP000622166">
    <property type="component" value="Unassembled WGS sequence"/>
</dbReference>